<dbReference type="OrthoDB" id="2851555at2"/>
<feature type="transmembrane region" description="Helical" evidence="1">
    <location>
        <begin position="139"/>
        <end position="160"/>
    </location>
</feature>
<keyword evidence="1" id="KW-0472">Membrane</keyword>
<keyword evidence="1" id="KW-1133">Transmembrane helix</keyword>
<feature type="transmembrane region" description="Helical" evidence="1">
    <location>
        <begin position="76"/>
        <end position="94"/>
    </location>
</feature>
<name>A0A511ZCF4_9BACL</name>
<dbReference type="Proteomes" id="UP000321901">
    <property type="component" value="Unassembled WGS sequence"/>
</dbReference>
<proteinExistence type="predicted"/>
<evidence type="ECO:0000313" key="3">
    <source>
        <dbReference type="Proteomes" id="UP000321901"/>
    </source>
</evidence>
<protein>
    <submittedName>
        <fullName evidence="2">Uncharacterized protein</fullName>
    </submittedName>
</protein>
<feature type="transmembrane region" description="Helical" evidence="1">
    <location>
        <begin position="100"/>
        <end position="118"/>
    </location>
</feature>
<dbReference type="RefSeq" id="WP_147060607.1">
    <property type="nucleotide sequence ID" value="NZ_BJYL01000060.1"/>
</dbReference>
<feature type="transmembrane region" description="Helical" evidence="1">
    <location>
        <begin position="166"/>
        <end position="188"/>
    </location>
</feature>
<comment type="caution">
    <text evidence="2">The sequence shown here is derived from an EMBL/GenBank/DDBJ whole genome shotgun (WGS) entry which is preliminary data.</text>
</comment>
<dbReference type="AlphaFoldDB" id="A0A511ZCF4"/>
<evidence type="ECO:0000256" key="1">
    <source>
        <dbReference type="SAM" id="Phobius"/>
    </source>
</evidence>
<organism evidence="2 3">
    <name type="scientific">Sporosarcina luteola</name>
    <dbReference type="NCBI Taxonomy" id="582850"/>
    <lineage>
        <taxon>Bacteria</taxon>
        <taxon>Bacillati</taxon>
        <taxon>Bacillota</taxon>
        <taxon>Bacilli</taxon>
        <taxon>Bacillales</taxon>
        <taxon>Caryophanaceae</taxon>
        <taxon>Sporosarcina</taxon>
    </lineage>
</organism>
<keyword evidence="1" id="KW-0812">Transmembrane</keyword>
<sequence length="199" mass="22840">MAAQQYINKPVKADNLILFTFFLHLLLLLGASAVPEGQFFFWLLINLTVEAFIMFRLLLLWSRYSKCAPRRYNSLQLYWMLIGLSFFGMIPFVRATYGTVAFWPFLIGTVCIFLLGHLKKETIASIFVNPHKSHQLVKWPKLLAVIIIIGIIIMAVLRFTPAHPNLGLSIFMYMIGGFTVFCATPFSLDEERIEKLKSL</sequence>
<reference evidence="2 3" key="1">
    <citation type="submission" date="2019-07" db="EMBL/GenBank/DDBJ databases">
        <title>Whole genome shotgun sequence of Sporosarcina luteola NBRC 105378.</title>
        <authorList>
            <person name="Hosoyama A."/>
            <person name="Uohara A."/>
            <person name="Ohji S."/>
            <person name="Ichikawa N."/>
        </authorList>
    </citation>
    <scope>NUCLEOTIDE SEQUENCE [LARGE SCALE GENOMIC DNA]</scope>
    <source>
        <strain evidence="2 3">NBRC 105378</strain>
    </source>
</reference>
<evidence type="ECO:0000313" key="2">
    <source>
        <dbReference type="EMBL" id="GEN85119.1"/>
    </source>
</evidence>
<dbReference type="EMBL" id="BJYL01000060">
    <property type="protein sequence ID" value="GEN85119.1"/>
    <property type="molecule type" value="Genomic_DNA"/>
</dbReference>
<feature type="transmembrane region" description="Helical" evidence="1">
    <location>
        <begin position="43"/>
        <end position="64"/>
    </location>
</feature>
<gene>
    <name evidence="2" type="ORF">SLU01_34310</name>
</gene>
<keyword evidence="3" id="KW-1185">Reference proteome</keyword>
<accession>A0A511ZCF4</accession>